<dbReference type="GO" id="GO:0003677">
    <property type="term" value="F:DNA binding"/>
    <property type="evidence" value="ECO:0007669"/>
    <property type="project" value="InterPro"/>
</dbReference>
<keyword evidence="3" id="KW-1185">Reference proteome</keyword>
<feature type="domain" description="HTH cro/C1-type" evidence="1">
    <location>
        <begin position="9"/>
        <end position="51"/>
    </location>
</feature>
<evidence type="ECO:0000313" key="3">
    <source>
        <dbReference type="Proteomes" id="UP000030647"/>
    </source>
</evidence>
<dbReference type="CDD" id="cd00093">
    <property type="entry name" value="HTH_XRE"/>
    <property type="match status" value="1"/>
</dbReference>
<dbReference type="SUPFAM" id="SSF47413">
    <property type="entry name" value="lambda repressor-like DNA-binding domains"/>
    <property type="match status" value="1"/>
</dbReference>
<proteinExistence type="predicted"/>
<gene>
    <name evidence="2" type="ORF">L248_2115</name>
</gene>
<dbReference type="HOGENOM" id="CLU_1625007_0_0_9"/>
<name>U4TQQ7_9LACO</name>
<accession>U4TQQ7</accession>
<evidence type="ECO:0000259" key="1">
    <source>
        <dbReference type="PROSITE" id="PS50943"/>
    </source>
</evidence>
<dbReference type="EMBL" id="KI271612">
    <property type="protein sequence ID" value="ERL63822.1"/>
    <property type="molecule type" value="Genomic_DNA"/>
</dbReference>
<sequence length="163" mass="18736">MKVNHVSNEELGDRLHYDESMISKIRTGKAQLQFDRIQEMFEALPTDSQFLALEVANKMVGVTVPVLDGDRVIKEPLAITVKTMPQLSQALNAIQNSLDEMTIPDDQLTSEDFKDPEESVRQLLDAVFYSTNLIAMICRMFHFSMQGELTERSKRWKEKKELK</sequence>
<dbReference type="AlphaFoldDB" id="U4TQQ7"/>
<dbReference type="STRING" id="1231336.L248_2115"/>
<dbReference type="InterPro" id="IPR001387">
    <property type="entry name" value="Cro/C1-type_HTH"/>
</dbReference>
<protein>
    <recommendedName>
        <fullName evidence="1">HTH cro/C1-type domain-containing protein</fullName>
    </recommendedName>
</protein>
<organism evidence="2 3">
    <name type="scientific">Schleiferilactobacillus shenzhenensis LY-73</name>
    <dbReference type="NCBI Taxonomy" id="1231336"/>
    <lineage>
        <taxon>Bacteria</taxon>
        <taxon>Bacillati</taxon>
        <taxon>Bacillota</taxon>
        <taxon>Bacilli</taxon>
        <taxon>Lactobacillales</taxon>
        <taxon>Lactobacillaceae</taxon>
        <taxon>Schleiferilactobacillus</taxon>
    </lineage>
</organism>
<dbReference type="PROSITE" id="PS50943">
    <property type="entry name" value="HTH_CROC1"/>
    <property type="match status" value="1"/>
</dbReference>
<dbReference type="eggNOG" id="ENOG5030ADW">
    <property type="taxonomic scope" value="Bacteria"/>
</dbReference>
<evidence type="ECO:0000313" key="2">
    <source>
        <dbReference type="EMBL" id="ERL63822.1"/>
    </source>
</evidence>
<reference evidence="3" key="1">
    <citation type="journal article" date="2013" name="Genome Announc.">
        <title>Whole-Genome Sequencing of Lactobacillus shenzhenensis Strain LY-73T.</title>
        <authorList>
            <person name="Lin Z."/>
            <person name="Liu Z."/>
            <person name="Yang R."/>
            <person name="Zou Y."/>
            <person name="Wan D."/>
            <person name="Chen J."/>
            <person name="Guo M."/>
            <person name="Zhao J."/>
            <person name="Fang C."/>
            <person name="Yang R."/>
            <person name="Liu F."/>
        </authorList>
    </citation>
    <scope>NUCLEOTIDE SEQUENCE [LARGE SCALE GENOMIC DNA]</scope>
    <source>
        <strain evidence="3">LY-73</strain>
    </source>
</reference>
<dbReference type="InterPro" id="IPR010982">
    <property type="entry name" value="Lambda_DNA-bd_dom_sf"/>
</dbReference>
<dbReference type="Proteomes" id="UP000030647">
    <property type="component" value="Unassembled WGS sequence"/>
</dbReference>